<dbReference type="InterPro" id="IPR034660">
    <property type="entry name" value="DinB/YfiT-like"/>
</dbReference>
<dbReference type="PANTHER" id="PTHR37302:SF1">
    <property type="entry name" value="PROTEIN DINB"/>
    <property type="match status" value="1"/>
</dbReference>
<evidence type="ECO:0000256" key="1">
    <source>
        <dbReference type="ARBA" id="ARBA00008635"/>
    </source>
</evidence>
<feature type="binding site" evidence="3">
    <location>
        <position position="139"/>
    </location>
    <ligand>
        <name>a divalent metal cation</name>
        <dbReference type="ChEBI" id="CHEBI:60240"/>
    </ligand>
</feature>
<evidence type="ECO:0008006" key="6">
    <source>
        <dbReference type="Google" id="ProtNLM"/>
    </source>
</evidence>
<keyword evidence="5" id="KW-1185">Reference proteome</keyword>
<dbReference type="PANTHER" id="PTHR37302">
    <property type="entry name" value="SLR1116 PROTEIN"/>
    <property type="match status" value="1"/>
</dbReference>
<proteinExistence type="inferred from homology"/>
<evidence type="ECO:0000313" key="5">
    <source>
        <dbReference type="Proteomes" id="UP000216998"/>
    </source>
</evidence>
<dbReference type="Pfam" id="PF05163">
    <property type="entry name" value="DinB"/>
    <property type="match status" value="1"/>
</dbReference>
<comment type="similarity">
    <text evidence="1">Belongs to the DinB family.</text>
</comment>
<keyword evidence="2 3" id="KW-0479">Metal-binding</keyword>
<dbReference type="Gene3D" id="1.20.120.450">
    <property type="entry name" value="dinb family like domain"/>
    <property type="match status" value="1"/>
</dbReference>
<evidence type="ECO:0000256" key="3">
    <source>
        <dbReference type="PIRSR" id="PIRSR607837-1"/>
    </source>
</evidence>
<organism evidence="4 5">
    <name type="scientific">Niveispirillum lacus</name>
    <dbReference type="NCBI Taxonomy" id="1981099"/>
    <lineage>
        <taxon>Bacteria</taxon>
        <taxon>Pseudomonadati</taxon>
        <taxon>Pseudomonadota</taxon>
        <taxon>Alphaproteobacteria</taxon>
        <taxon>Rhodospirillales</taxon>
        <taxon>Azospirillaceae</taxon>
        <taxon>Niveispirillum</taxon>
    </lineage>
</organism>
<dbReference type="SUPFAM" id="SSF109854">
    <property type="entry name" value="DinB/YfiT-like putative metalloenzymes"/>
    <property type="match status" value="1"/>
</dbReference>
<dbReference type="AlphaFoldDB" id="A0A255YVY2"/>
<accession>A0A255YVY2</accession>
<dbReference type="OrthoDB" id="9807509at2"/>
<feature type="binding site" evidence="3">
    <location>
        <position position="135"/>
    </location>
    <ligand>
        <name>a divalent metal cation</name>
        <dbReference type="ChEBI" id="CHEBI:60240"/>
    </ligand>
</feature>
<dbReference type="GO" id="GO:0046872">
    <property type="term" value="F:metal ion binding"/>
    <property type="evidence" value="ECO:0007669"/>
    <property type="project" value="UniProtKB-KW"/>
</dbReference>
<dbReference type="RefSeq" id="WP_094456824.1">
    <property type="nucleotide sequence ID" value="NZ_NOXU01000030.1"/>
</dbReference>
<gene>
    <name evidence="4" type="ORF">CHU95_13235</name>
</gene>
<sequence length="181" mass="19813">MISVDYVRTMAAYGDWMNSRMVAACASIPAADRSRDLGAFFKSLHGTLDHILWADLIWLCRFEGEAPPIAKGADLFRPDWDELVADRAAADARILAWAAGVTPEWLSSPLTYVTKFNPHRWTLPAWLSVTHFFNHGTHHRGQATTLMMQVGVDPGVTDLPVLPGLFDGALGLAASKIPVAT</sequence>
<comment type="caution">
    <text evidence="4">The sequence shown here is derived from an EMBL/GenBank/DDBJ whole genome shotgun (WGS) entry which is preliminary data.</text>
</comment>
<dbReference type="EMBL" id="NOXU01000030">
    <property type="protein sequence ID" value="OYQ33383.1"/>
    <property type="molecule type" value="Genomic_DNA"/>
</dbReference>
<evidence type="ECO:0000256" key="2">
    <source>
        <dbReference type="ARBA" id="ARBA00022723"/>
    </source>
</evidence>
<protein>
    <recommendedName>
        <fullName evidence="6">Damage-inducible protein DinB</fullName>
    </recommendedName>
</protein>
<reference evidence="4 5" key="1">
    <citation type="submission" date="2017-07" db="EMBL/GenBank/DDBJ databases">
        <title>Niveispirillum cyanobacteriorum sp. nov., isolated from cyanobacterial aggregates in a eutrophic lake.</title>
        <authorList>
            <person name="Cai H."/>
        </authorList>
    </citation>
    <scope>NUCLEOTIDE SEQUENCE [LARGE SCALE GENOMIC DNA]</scope>
    <source>
        <strain evidence="5">TH1-14</strain>
    </source>
</reference>
<dbReference type="InterPro" id="IPR007837">
    <property type="entry name" value="DinB"/>
</dbReference>
<name>A0A255YVY2_9PROT</name>
<dbReference type="Proteomes" id="UP000216998">
    <property type="component" value="Unassembled WGS sequence"/>
</dbReference>
<evidence type="ECO:0000313" key="4">
    <source>
        <dbReference type="EMBL" id="OYQ33383.1"/>
    </source>
</evidence>
<feature type="binding site" evidence="3">
    <location>
        <position position="50"/>
    </location>
    <ligand>
        <name>a divalent metal cation</name>
        <dbReference type="ChEBI" id="CHEBI:60240"/>
    </ligand>
</feature>